<dbReference type="AlphaFoldDB" id="A0A1H8BRR1"/>
<sequence>MFKTNVGGMDRVLRIVAGLALIGAYFALPGLAWGWLFLVFGAVALFTGLTRSCLLYQVIGVNTCPMKK</sequence>
<keyword evidence="4" id="KW-1185">Reference proteome</keyword>
<dbReference type="EMBL" id="FOCO01000003">
    <property type="protein sequence ID" value="SEM84698.1"/>
    <property type="molecule type" value="Genomic_DNA"/>
</dbReference>
<feature type="domain" description="Inner membrane protein YgaP-like transmembrane" evidence="2">
    <location>
        <begin position="3"/>
        <end position="67"/>
    </location>
</feature>
<proteinExistence type="predicted"/>
<dbReference type="InterPro" id="IPR021309">
    <property type="entry name" value="YgaP-like_TM"/>
</dbReference>
<dbReference type="RefSeq" id="WP_050520297.1">
    <property type="nucleotide sequence ID" value="NZ_FOCO01000003.1"/>
</dbReference>
<dbReference type="Proteomes" id="UP000183002">
    <property type="component" value="Unassembled WGS sequence"/>
</dbReference>
<dbReference type="OrthoDB" id="9804804at2"/>
<evidence type="ECO:0000313" key="3">
    <source>
        <dbReference type="EMBL" id="SEM84698.1"/>
    </source>
</evidence>
<keyword evidence="1" id="KW-0472">Membrane</keyword>
<accession>A0A1H8BRR1</accession>
<organism evidence="3 4">
    <name type="scientific">Pseudorhodobacter antarcticus</name>
    <dbReference type="NCBI Taxonomy" id="1077947"/>
    <lineage>
        <taxon>Bacteria</taxon>
        <taxon>Pseudomonadati</taxon>
        <taxon>Pseudomonadota</taxon>
        <taxon>Alphaproteobacteria</taxon>
        <taxon>Rhodobacterales</taxon>
        <taxon>Paracoccaceae</taxon>
        <taxon>Pseudorhodobacter</taxon>
    </lineage>
</organism>
<evidence type="ECO:0000313" key="4">
    <source>
        <dbReference type="Proteomes" id="UP000183002"/>
    </source>
</evidence>
<evidence type="ECO:0000259" key="2">
    <source>
        <dbReference type="Pfam" id="PF11127"/>
    </source>
</evidence>
<evidence type="ECO:0000256" key="1">
    <source>
        <dbReference type="SAM" id="Phobius"/>
    </source>
</evidence>
<feature type="transmembrane region" description="Helical" evidence="1">
    <location>
        <begin position="12"/>
        <end position="28"/>
    </location>
</feature>
<feature type="transmembrane region" description="Helical" evidence="1">
    <location>
        <begin position="34"/>
        <end position="59"/>
    </location>
</feature>
<name>A0A1H8BRR1_9RHOB</name>
<protein>
    <recommendedName>
        <fullName evidence="2">Inner membrane protein YgaP-like transmembrane domain-containing protein</fullName>
    </recommendedName>
</protein>
<dbReference type="STRING" id="1077947.SAMN05216227_1003101"/>
<dbReference type="Pfam" id="PF11127">
    <property type="entry name" value="YgaP-like_TM"/>
    <property type="match status" value="1"/>
</dbReference>
<gene>
    <name evidence="3" type="ORF">SAMN05216227_1003101</name>
</gene>
<keyword evidence="1" id="KW-1133">Transmembrane helix</keyword>
<keyword evidence="1" id="KW-0812">Transmembrane</keyword>
<reference evidence="3 4" key="1">
    <citation type="submission" date="2016-10" db="EMBL/GenBank/DDBJ databases">
        <authorList>
            <person name="de Groot N.N."/>
        </authorList>
    </citation>
    <scope>NUCLEOTIDE SEQUENCE [LARGE SCALE GENOMIC DNA]</scope>
    <source>
        <strain evidence="3 4">CGMCC 1.10836</strain>
    </source>
</reference>